<dbReference type="EMBL" id="LR797118">
    <property type="protein sequence ID" value="CAB4187854.1"/>
    <property type="molecule type" value="Genomic_DNA"/>
</dbReference>
<dbReference type="EMBL" id="LR797417">
    <property type="protein sequence ID" value="CAB4214790.1"/>
    <property type="molecule type" value="Genomic_DNA"/>
</dbReference>
<accession>A0A6J5SJF6</accession>
<evidence type="ECO:0000313" key="3">
    <source>
        <dbReference type="EMBL" id="CAB4202731.1"/>
    </source>
</evidence>
<organism evidence="4">
    <name type="scientific">uncultured Caudovirales phage</name>
    <dbReference type="NCBI Taxonomy" id="2100421"/>
    <lineage>
        <taxon>Viruses</taxon>
        <taxon>Duplodnaviria</taxon>
        <taxon>Heunggongvirae</taxon>
        <taxon>Uroviricota</taxon>
        <taxon>Caudoviricetes</taxon>
        <taxon>Peduoviridae</taxon>
        <taxon>Maltschvirus</taxon>
        <taxon>Maltschvirus maltsch</taxon>
    </lineage>
</organism>
<evidence type="ECO:0000313" key="1">
    <source>
        <dbReference type="EMBL" id="CAB4183759.1"/>
    </source>
</evidence>
<evidence type="ECO:0000313" key="4">
    <source>
        <dbReference type="EMBL" id="CAB4214790.1"/>
    </source>
</evidence>
<gene>
    <name evidence="1" type="ORF">UFOVP1107_20</name>
    <name evidence="2" type="ORF">UFOVP1171_16</name>
    <name evidence="3" type="ORF">UFOVP1375_31</name>
    <name evidence="4" type="ORF">UFOVP1471_15</name>
</gene>
<evidence type="ECO:0000313" key="2">
    <source>
        <dbReference type="EMBL" id="CAB4187854.1"/>
    </source>
</evidence>
<protein>
    <submittedName>
        <fullName evidence="4">Uncharacterized protein</fullName>
    </submittedName>
</protein>
<dbReference type="EMBL" id="LR797324">
    <property type="protein sequence ID" value="CAB4202731.1"/>
    <property type="molecule type" value="Genomic_DNA"/>
</dbReference>
<reference evidence="4" key="1">
    <citation type="submission" date="2020-05" db="EMBL/GenBank/DDBJ databases">
        <authorList>
            <person name="Chiriac C."/>
            <person name="Salcher M."/>
            <person name="Ghai R."/>
            <person name="Kavagutti S V."/>
        </authorList>
    </citation>
    <scope>NUCLEOTIDE SEQUENCE</scope>
</reference>
<proteinExistence type="predicted"/>
<dbReference type="EMBL" id="LR797050">
    <property type="protein sequence ID" value="CAB4183759.1"/>
    <property type="molecule type" value="Genomic_DNA"/>
</dbReference>
<sequence length="84" mass="9357">MNRPTNLITLSYRSVPAPTGCNDGWTWFAGPETDTFDAGDYAEAFNINVHDIDQQSIKSVQDAINNNFGGTRWIEVTFEKTDAV</sequence>
<name>A0A6J5SJF6_9CAUD</name>